<evidence type="ECO:0000259" key="4">
    <source>
        <dbReference type="Pfam" id="PF14988"/>
    </source>
</evidence>
<dbReference type="InterPro" id="IPR032777">
    <property type="entry name" value="DUF4515"/>
</dbReference>
<accession>A0AAY4D055</accession>
<sequence>MPPKKKKSKAKAQRRERGMESSTPAGSENNNTLMHEEYEELTVTLNSLKRRVEQLRRENALLQNEADRIRQENQEYRDYMKIKIKKRQDAIVTLNNQHQREMQNIQEKREEVLEKYEDEAREIKHQIQVKEKKLAVLKLEIADLEDVKHLRQQQLSHIAELEMEIAAMVSSHSKSLQGLKADAVAQKKQHEAQAQQKVRHLSQEAPRDAVRCLKALTTKVFEENQNLREELHLLFQRARELHDQQIALKRKQQRLLAEKEHVRMFRSVLPEIKRGAAYGADS</sequence>
<reference evidence="5 6" key="1">
    <citation type="submission" date="2020-06" db="EMBL/GenBank/DDBJ databases">
        <authorList>
            <consortium name="Wellcome Sanger Institute Data Sharing"/>
        </authorList>
    </citation>
    <scope>NUCLEOTIDE SEQUENCE [LARGE SCALE GENOMIC DNA]</scope>
</reference>
<gene>
    <name evidence="5" type="primary">CCDC166</name>
</gene>
<dbReference type="GeneID" id="114795263"/>
<feature type="region of interest" description="Disordered" evidence="3">
    <location>
        <begin position="1"/>
        <end position="35"/>
    </location>
</feature>
<reference evidence="5" key="2">
    <citation type="submission" date="2025-08" db="UniProtKB">
        <authorList>
            <consortium name="Ensembl"/>
        </authorList>
    </citation>
    <scope>IDENTIFICATION</scope>
</reference>
<feature type="domain" description="DUF4515" evidence="4">
    <location>
        <begin position="73"/>
        <end position="261"/>
    </location>
</feature>
<evidence type="ECO:0000256" key="3">
    <source>
        <dbReference type="SAM" id="MobiDB-lite"/>
    </source>
</evidence>
<dbReference type="Ensembl" id="ENSDCDT00010048441.1">
    <property type="protein sequence ID" value="ENSDCDP00010038773.1"/>
    <property type="gene ID" value="ENSDCDG00010025032.1"/>
</dbReference>
<dbReference type="PANTHER" id="PTHR14845">
    <property type="entry name" value="COILED-COIL DOMAIN-CONTAINING 166"/>
    <property type="match status" value="1"/>
</dbReference>
<dbReference type="GeneTree" id="ENSGT00960000187089"/>
<dbReference type="AlphaFoldDB" id="A0AAY4D055"/>
<evidence type="ECO:0000313" key="5">
    <source>
        <dbReference type="Ensembl" id="ENSDCDP00010038773.1"/>
    </source>
</evidence>
<feature type="coiled-coil region" evidence="2">
    <location>
        <begin position="38"/>
        <end position="147"/>
    </location>
</feature>
<feature type="compositionally biased region" description="Basic residues" evidence="3">
    <location>
        <begin position="1"/>
        <end position="12"/>
    </location>
</feature>
<organism evidence="5 6">
    <name type="scientific">Denticeps clupeoides</name>
    <name type="common">denticle herring</name>
    <dbReference type="NCBI Taxonomy" id="299321"/>
    <lineage>
        <taxon>Eukaryota</taxon>
        <taxon>Metazoa</taxon>
        <taxon>Chordata</taxon>
        <taxon>Craniata</taxon>
        <taxon>Vertebrata</taxon>
        <taxon>Euteleostomi</taxon>
        <taxon>Actinopterygii</taxon>
        <taxon>Neopterygii</taxon>
        <taxon>Teleostei</taxon>
        <taxon>Clupei</taxon>
        <taxon>Clupeiformes</taxon>
        <taxon>Denticipitoidei</taxon>
        <taxon>Denticipitidae</taxon>
        <taxon>Denticeps</taxon>
    </lineage>
</organism>
<keyword evidence="6" id="KW-1185">Reference proteome</keyword>
<feature type="compositionally biased region" description="Polar residues" evidence="3">
    <location>
        <begin position="20"/>
        <end position="33"/>
    </location>
</feature>
<dbReference type="Pfam" id="PF14988">
    <property type="entry name" value="DUF4515"/>
    <property type="match status" value="1"/>
</dbReference>
<evidence type="ECO:0000313" key="6">
    <source>
        <dbReference type="Proteomes" id="UP000694580"/>
    </source>
</evidence>
<reference evidence="5" key="3">
    <citation type="submission" date="2025-09" db="UniProtKB">
        <authorList>
            <consortium name="Ensembl"/>
        </authorList>
    </citation>
    <scope>IDENTIFICATION</scope>
</reference>
<proteinExistence type="predicted"/>
<name>A0AAY4D055_9TELE</name>
<evidence type="ECO:0000256" key="1">
    <source>
        <dbReference type="ARBA" id="ARBA00023054"/>
    </source>
</evidence>
<dbReference type="PANTHER" id="PTHR14845:SF0">
    <property type="entry name" value="DUF4515 DOMAIN-CONTAINING PROTEIN"/>
    <property type="match status" value="1"/>
</dbReference>
<dbReference type="Proteomes" id="UP000694580">
    <property type="component" value="Chromosome 1"/>
</dbReference>
<protein>
    <recommendedName>
        <fullName evidence="4">DUF4515 domain-containing protein</fullName>
    </recommendedName>
</protein>
<feature type="coiled-coil region" evidence="2">
    <location>
        <begin position="184"/>
        <end position="244"/>
    </location>
</feature>
<keyword evidence="1 2" id="KW-0175">Coiled coil</keyword>
<evidence type="ECO:0000256" key="2">
    <source>
        <dbReference type="SAM" id="Coils"/>
    </source>
</evidence>
<dbReference type="RefSeq" id="XP_028844080.1">
    <property type="nucleotide sequence ID" value="XM_028988247.1"/>
</dbReference>